<dbReference type="PANTHER" id="PTHR43149:SF1">
    <property type="entry name" value="DELTA(3,5)-DELTA(2,4)-DIENOYL-COA ISOMERASE, MITOCHONDRIAL"/>
    <property type="match status" value="1"/>
</dbReference>
<proteinExistence type="inferred from homology"/>
<dbReference type="PANTHER" id="PTHR43149">
    <property type="entry name" value="ENOYL-COA HYDRATASE"/>
    <property type="match status" value="1"/>
</dbReference>
<evidence type="ECO:0000256" key="5">
    <source>
        <dbReference type="ARBA" id="ARBA00023235"/>
    </source>
</evidence>
<dbReference type="AlphaFoldDB" id="A0A1S1R3D0"/>
<name>A0A1S1R3D0_9ACTN</name>
<dbReference type="GO" id="GO:0016853">
    <property type="term" value="F:isomerase activity"/>
    <property type="evidence" value="ECO:0007669"/>
    <property type="project" value="UniProtKB-KW"/>
</dbReference>
<dbReference type="CDD" id="cd06558">
    <property type="entry name" value="crotonase-like"/>
    <property type="match status" value="1"/>
</dbReference>
<evidence type="ECO:0000256" key="2">
    <source>
        <dbReference type="ARBA" id="ARBA00005254"/>
    </source>
</evidence>
<accession>A0A1S1R3D0</accession>
<comment type="caution">
    <text evidence="8">The sequence shown here is derived from an EMBL/GenBank/DDBJ whole genome shotgun (WGS) entry which is preliminary data.</text>
</comment>
<evidence type="ECO:0000256" key="1">
    <source>
        <dbReference type="ARBA" id="ARBA00005005"/>
    </source>
</evidence>
<evidence type="ECO:0000313" key="9">
    <source>
        <dbReference type="Proteomes" id="UP000179627"/>
    </source>
</evidence>
<dbReference type="RefSeq" id="WP_071083470.1">
    <property type="nucleotide sequence ID" value="NZ_MBLM01000080.1"/>
</dbReference>
<dbReference type="PROSITE" id="PS00166">
    <property type="entry name" value="ENOYL_COA_HYDRATASE"/>
    <property type="match status" value="1"/>
</dbReference>
<dbReference type="EMBL" id="MBLM01000080">
    <property type="protein sequence ID" value="OHV40279.1"/>
    <property type="molecule type" value="Genomic_DNA"/>
</dbReference>
<evidence type="ECO:0000256" key="3">
    <source>
        <dbReference type="ARBA" id="ARBA00022832"/>
    </source>
</evidence>
<organism evidence="8 9">
    <name type="scientific">Parafrankia colletiae</name>
    <dbReference type="NCBI Taxonomy" id="573497"/>
    <lineage>
        <taxon>Bacteria</taxon>
        <taxon>Bacillati</taxon>
        <taxon>Actinomycetota</taxon>
        <taxon>Actinomycetes</taxon>
        <taxon>Frankiales</taxon>
        <taxon>Frankiaceae</taxon>
        <taxon>Parafrankia</taxon>
    </lineage>
</organism>
<dbReference type="GO" id="GO:0006631">
    <property type="term" value="P:fatty acid metabolic process"/>
    <property type="evidence" value="ECO:0007669"/>
    <property type="project" value="UniProtKB-KW"/>
</dbReference>
<feature type="region of interest" description="Disordered" evidence="7">
    <location>
        <begin position="78"/>
        <end position="97"/>
    </location>
</feature>
<dbReference type="SUPFAM" id="SSF52096">
    <property type="entry name" value="ClpP/crotonase"/>
    <property type="match status" value="1"/>
</dbReference>
<protein>
    <submittedName>
        <fullName evidence="8">Enoyl-CoA hydratase</fullName>
    </submittedName>
</protein>
<evidence type="ECO:0000313" key="8">
    <source>
        <dbReference type="EMBL" id="OHV40279.1"/>
    </source>
</evidence>
<keyword evidence="4" id="KW-0443">Lipid metabolism</keyword>
<reference evidence="9" key="1">
    <citation type="submission" date="2016-07" db="EMBL/GenBank/DDBJ databases">
        <title>Sequence Frankia sp. strain CcI1.17.</title>
        <authorList>
            <person name="Ghodhbane-Gtari F."/>
            <person name="Swanson E."/>
            <person name="Gueddou A."/>
            <person name="Morris K."/>
            <person name="Hezbri K."/>
            <person name="Ktari A."/>
            <person name="Nouioui I."/>
            <person name="Abebe-Akele F."/>
            <person name="Simpson S."/>
            <person name="Thomas K."/>
            <person name="Gtari M."/>
            <person name="Tisa L.S."/>
            <person name="Hurst S."/>
        </authorList>
    </citation>
    <scope>NUCLEOTIDE SEQUENCE [LARGE SCALE GENOMIC DNA]</scope>
    <source>
        <strain evidence="9">Cc1.17</strain>
    </source>
</reference>
<dbReference type="Pfam" id="PF00378">
    <property type="entry name" value="ECH_1"/>
    <property type="match status" value="1"/>
</dbReference>
<dbReference type="InterPro" id="IPR001753">
    <property type="entry name" value="Enoyl-CoA_hydra/iso"/>
</dbReference>
<evidence type="ECO:0000256" key="4">
    <source>
        <dbReference type="ARBA" id="ARBA00023098"/>
    </source>
</evidence>
<dbReference type="Gene3D" id="1.10.12.10">
    <property type="entry name" value="Lyase 2-enoyl-coa Hydratase, Chain A, domain 2"/>
    <property type="match status" value="1"/>
</dbReference>
<evidence type="ECO:0000256" key="6">
    <source>
        <dbReference type="RuleBase" id="RU003707"/>
    </source>
</evidence>
<keyword evidence="9" id="KW-1185">Reference proteome</keyword>
<comment type="pathway">
    <text evidence="1">Lipid metabolism; fatty acid beta-oxidation.</text>
</comment>
<dbReference type="InterPro" id="IPR018376">
    <property type="entry name" value="Enoyl-CoA_hyd/isom_CS"/>
</dbReference>
<gene>
    <name evidence="8" type="ORF">CC117_14035</name>
</gene>
<dbReference type="InterPro" id="IPR014748">
    <property type="entry name" value="Enoyl-CoA_hydra_C"/>
</dbReference>
<comment type="similarity">
    <text evidence="2 6">Belongs to the enoyl-CoA hydratase/isomerase family.</text>
</comment>
<keyword evidence="3" id="KW-0276">Fatty acid metabolism</keyword>
<sequence>MAQESPPSYHPNIRADRDGFVVTVTIDRPESKNACTGDMWVALGRTFRDVAFSGARAVILTGAGGDFCTGADLGGAPGVSPSNGNGNGSGTRSGAPPHNLDNMRVLADVVLAVHDCPVPVVAKVDGLCVGAGLGLALAADLTWCARTARFSLIFARRGLSLDFGTSWLLRQRIGVHRAKELAYTARMLSGTEAAEIGFVNAVVPAEGLDAAVREIADSIAAGPPVALSMTKRALAAAGTSSLAQALEVEALAQTVNVHTRDMREALAAYVERRPPLFEGR</sequence>
<evidence type="ECO:0000256" key="7">
    <source>
        <dbReference type="SAM" id="MobiDB-lite"/>
    </source>
</evidence>
<dbReference type="Proteomes" id="UP000179627">
    <property type="component" value="Unassembled WGS sequence"/>
</dbReference>
<dbReference type="InterPro" id="IPR045002">
    <property type="entry name" value="Ech1-like"/>
</dbReference>
<keyword evidence="5" id="KW-0413">Isomerase</keyword>
<dbReference type="Gene3D" id="3.90.226.10">
    <property type="entry name" value="2-enoyl-CoA Hydratase, Chain A, domain 1"/>
    <property type="match status" value="1"/>
</dbReference>
<dbReference type="InterPro" id="IPR029045">
    <property type="entry name" value="ClpP/crotonase-like_dom_sf"/>
</dbReference>